<name>A0ABS1BV00_9NEIS</name>
<accession>A0ABS1BV00</accession>
<evidence type="ECO:0000313" key="4">
    <source>
        <dbReference type="Proteomes" id="UP000614058"/>
    </source>
</evidence>
<keyword evidence="4" id="KW-1185">Reference proteome</keyword>
<keyword evidence="2" id="KW-0472">Membrane</keyword>
<proteinExistence type="predicted"/>
<feature type="compositionally biased region" description="Acidic residues" evidence="1">
    <location>
        <begin position="79"/>
        <end position="95"/>
    </location>
</feature>
<protein>
    <submittedName>
        <fullName evidence="3">Uncharacterized protein</fullName>
    </submittedName>
</protein>
<feature type="transmembrane region" description="Helical" evidence="2">
    <location>
        <begin position="44"/>
        <end position="65"/>
    </location>
</feature>
<dbReference type="RefSeq" id="WP_200523012.1">
    <property type="nucleotide sequence ID" value="NZ_JAEHNZ010000003.1"/>
</dbReference>
<organism evidence="3 4">
    <name type="scientific">Kingella bonacorsii</name>
    <dbReference type="NCBI Taxonomy" id="2796361"/>
    <lineage>
        <taxon>Bacteria</taxon>
        <taxon>Pseudomonadati</taxon>
        <taxon>Pseudomonadota</taxon>
        <taxon>Betaproteobacteria</taxon>
        <taxon>Neisseriales</taxon>
        <taxon>Neisseriaceae</taxon>
        <taxon>Kingella</taxon>
    </lineage>
</organism>
<feature type="region of interest" description="Disordered" evidence="1">
    <location>
        <begin position="197"/>
        <end position="230"/>
    </location>
</feature>
<evidence type="ECO:0000313" key="3">
    <source>
        <dbReference type="EMBL" id="MBK0396989.1"/>
    </source>
</evidence>
<dbReference type="Proteomes" id="UP000614058">
    <property type="component" value="Unassembled WGS sequence"/>
</dbReference>
<keyword evidence="2" id="KW-1133">Transmembrane helix</keyword>
<sequence>MPDLKKKPGEMEFIGGNGSKAAMFQSVKQELKGEDGKSGPLSDLWIIGAIVVGLYLVMLIVAIIVRMLKKGANQPTKEDEQDENEDAKSEDEEELFYEDLDLEELERKQQLERKEYLSGLSEEEKQELRRQIEEELDYLYELPDDWADRDSREYEEVDNRINELASQRRELMSEEELEEELKQIGKEYQEMYWREDLGEIVQELEDEEEQDSEDKPDAQHDKDEPNEKES</sequence>
<feature type="compositionally biased region" description="Basic and acidic residues" evidence="1">
    <location>
        <begin position="213"/>
        <end position="230"/>
    </location>
</feature>
<feature type="region of interest" description="Disordered" evidence="1">
    <location>
        <begin position="72"/>
        <end position="95"/>
    </location>
</feature>
<gene>
    <name evidence="3" type="ORF">JDW22_10490</name>
</gene>
<evidence type="ECO:0000256" key="1">
    <source>
        <dbReference type="SAM" id="MobiDB-lite"/>
    </source>
</evidence>
<feature type="compositionally biased region" description="Acidic residues" evidence="1">
    <location>
        <begin position="202"/>
        <end position="212"/>
    </location>
</feature>
<reference evidence="3 4" key="1">
    <citation type="journal article" date="2021" name="Pathogens">
        <title>Isolation and Characterization of Kingella bonacorsii sp. nov., A Novel Kingella Species Detected in a Stable Periodontitis Subject.</title>
        <authorList>
            <person name="Antezack A."/>
            <person name="Boxberger M."/>
            <person name="Rolland C."/>
            <person name="Monnet-Corti V."/>
            <person name="La Scola B."/>
        </authorList>
    </citation>
    <scope>NUCLEOTIDE SEQUENCE [LARGE SCALE GENOMIC DNA]</scope>
    <source>
        <strain evidence="3 4">Marseille-Q4569</strain>
    </source>
</reference>
<comment type="caution">
    <text evidence="3">The sequence shown here is derived from an EMBL/GenBank/DDBJ whole genome shotgun (WGS) entry which is preliminary data.</text>
</comment>
<evidence type="ECO:0000256" key="2">
    <source>
        <dbReference type="SAM" id="Phobius"/>
    </source>
</evidence>
<keyword evidence="2" id="KW-0812">Transmembrane</keyword>
<dbReference type="EMBL" id="JAEHNZ010000003">
    <property type="protein sequence ID" value="MBK0396989.1"/>
    <property type="molecule type" value="Genomic_DNA"/>
</dbReference>